<comment type="similarity">
    <text evidence="2 6">Belongs to the cytochrome P450 family.</text>
</comment>
<evidence type="ECO:0000256" key="3">
    <source>
        <dbReference type="ARBA" id="ARBA00022723"/>
    </source>
</evidence>
<dbReference type="Proteomes" id="UP000800094">
    <property type="component" value="Unassembled WGS sequence"/>
</dbReference>
<accession>A0A6A6IPZ1</accession>
<evidence type="ECO:0000256" key="1">
    <source>
        <dbReference type="ARBA" id="ARBA00001971"/>
    </source>
</evidence>
<dbReference type="PRINTS" id="PR00385">
    <property type="entry name" value="P450"/>
</dbReference>
<dbReference type="GO" id="GO:0016705">
    <property type="term" value="F:oxidoreductase activity, acting on paired donors, with incorporation or reduction of molecular oxygen"/>
    <property type="evidence" value="ECO:0007669"/>
    <property type="project" value="InterPro"/>
</dbReference>
<keyword evidence="6" id="KW-0503">Monooxygenase</keyword>
<keyword evidence="5 6" id="KW-0408">Iron</keyword>
<sequence>MAARFICGASVWKVILTMLLGAVIYDQYQYISRKGSIAGPMFKVPFIGPFLESVDPKFREYQAKWNSGALSCVSVFHKFVVIASTRDMARKVFNAPAFVKPCVVDAAYKLLRPTNWVFLDGKAHVDYRKGLNGLFTRKALEIYLPGLEEVHLKYFETFLNTTKRNGGPVPFMPHFRELMCAVSCRTFVGRYMPEETVKKIADDYYNITAALELVNFPIIVPFTRTWYGKKCADMVLEEFTKCAAKAKINMRAGGKVECIVDAWITSMMASEEYRKKVADGIEVPQQERPDMLIRWFSDIEISMTVFTFLFASQDASSSACTWLFQLMADRSEILDRVREENLSIRRGDRDMPLTLDMMDDLVYTRAVVKETLRYRPPVIMVPYIAKKDFPISENYTIPKGSMVCPATYPSLHDPDAYPSPDTYDPDRWITGNAEEQGKNWLVFGTGPHYCIGQNYVILNLMALVGKASMKLKWTHHATTESEDIKLFATIFPRDDCFLAFERRD</sequence>
<keyword evidence="8" id="KW-1185">Reference proteome</keyword>
<evidence type="ECO:0000256" key="5">
    <source>
        <dbReference type="ARBA" id="ARBA00023004"/>
    </source>
</evidence>
<organism evidence="7 8">
    <name type="scientific">Trematosphaeria pertusa</name>
    <dbReference type="NCBI Taxonomy" id="390896"/>
    <lineage>
        <taxon>Eukaryota</taxon>
        <taxon>Fungi</taxon>
        <taxon>Dikarya</taxon>
        <taxon>Ascomycota</taxon>
        <taxon>Pezizomycotina</taxon>
        <taxon>Dothideomycetes</taxon>
        <taxon>Pleosporomycetidae</taxon>
        <taxon>Pleosporales</taxon>
        <taxon>Massarineae</taxon>
        <taxon>Trematosphaeriaceae</taxon>
        <taxon>Trematosphaeria</taxon>
    </lineage>
</organism>
<dbReference type="GeneID" id="54584231"/>
<protein>
    <submittedName>
        <fullName evidence="7">Sterol C-22 desaturase</fullName>
    </submittedName>
</protein>
<evidence type="ECO:0000256" key="6">
    <source>
        <dbReference type="RuleBase" id="RU000461"/>
    </source>
</evidence>
<name>A0A6A6IPZ1_9PLEO</name>
<gene>
    <name evidence="7" type="ORF">BU26DRAFT_529468</name>
</gene>
<evidence type="ECO:0000256" key="4">
    <source>
        <dbReference type="ARBA" id="ARBA00023002"/>
    </source>
</evidence>
<keyword evidence="4 6" id="KW-0560">Oxidoreductase</keyword>
<proteinExistence type="inferred from homology"/>
<dbReference type="Pfam" id="PF00067">
    <property type="entry name" value="p450"/>
    <property type="match status" value="1"/>
</dbReference>
<keyword evidence="3 6" id="KW-0479">Metal-binding</keyword>
<comment type="cofactor">
    <cofactor evidence="1">
        <name>heme</name>
        <dbReference type="ChEBI" id="CHEBI:30413"/>
    </cofactor>
</comment>
<dbReference type="InterPro" id="IPR036396">
    <property type="entry name" value="Cyt_P450_sf"/>
</dbReference>
<dbReference type="OrthoDB" id="1372046at2759"/>
<dbReference type="GO" id="GO:0020037">
    <property type="term" value="F:heme binding"/>
    <property type="evidence" value="ECO:0007669"/>
    <property type="project" value="InterPro"/>
</dbReference>
<dbReference type="EMBL" id="ML987192">
    <property type="protein sequence ID" value="KAF2252327.1"/>
    <property type="molecule type" value="Genomic_DNA"/>
</dbReference>
<dbReference type="FunFam" id="1.10.630.10:FF:000021">
    <property type="entry name" value="Cytochrome P450 61"/>
    <property type="match status" value="1"/>
</dbReference>
<keyword evidence="6" id="KW-0349">Heme</keyword>
<dbReference type="GO" id="GO:0016125">
    <property type="term" value="P:sterol metabolic process"/>
    <property type="evidence" value="ECO:0007669"/>
    <property type="project" value="TreeGrafter"/>
</dbReference>
<dbReference type="CDD" id="cd11082">
    <property type="entry name" value="CYP61_CYP710"/>
    <property type="match status" value="1"/>
</dbReference>
<dbReference type="Gene3D" id="1.10.630.10">
    <property type="entry name" value="Cytochrome P450"/>
    <property type="match status" value="1"/>
</dbReference>
<dbReference type="InterPro" id="IPR002397">
    <property type="entry name" value="Cyt_P450_B"/>
</dbReference>
<dbReference type="PANTHER" id="PTHR24286">
    <property type="entry name" value="CYTOCHROME P450 26"/>
    <property type="match status" value="1"/>
</dbReference>
<evidence type="ECO:0000256" key="2">
    <source>
        <dbReference type="ARBA" id="ARBA00010617"/>
    </source>
</evidence>
<reference evidence="7" key="1">
    <citation type="journal article" date="2020" name="Stud. Mycol.">
        <title>101 Dothideomycetes genomes: a test case for predicting lifestyles and emergence of pathogens.</title>
        <authorList>
            <person name="Haridas S."/>
            <person name="Albert R."/>
            <person name="Binder M."/>
            <person name="Bloem J."/>
            <person name="Labutti K."/>
            <person name="Salamov A."/>
            <person name="Andreopoulos B."/>
            <person name="Baker S."/>
            <person name="Barry K."/>
            <person name="Bills G."/>
            <person name="Bluhm B."/>
            <person name="Cannon C."/>
            <person name="Castanera R."/>
            <person name="Culley D."/>
            <person name="Daum C."/>
            <person name="Ezra D."/>
            <person name="Gonzalez J."/>
            <person name="Henrissat B."/>
            <person name="Kuo A."/>
            <person name="Liang C."/>
            <person name="Lipzen A."/>
            <person name="Lutzoni F."/>
            <person name="Magnuson J."/>
            <person name="Mondo S."/>
            <person name="Nolan M."/>
            <person name="Ohm R."/>
            <person name="Pangilinan J."/>
            <person name="Park H.-J."/>
            <person name="Ramirez L."/>
            <person name="Alfaro M."/>
            <person name="Sun H."/>
            <person name="Tritt A."/>
            <person name="Yoshinaga Y."/>
            <person name="Zwiers L.-H."/>
            <person name="Turgeon B."/>
            <person name="Goodwin S."/>
            <person name="Spatafora J."/>
            <person name="Crous P."/>
            <person name="Grigoriev I."/>
        </authorList>
    </citation>
    <scope>NUCLEOTIDE SEQUENCE</scope>
    <source>
        <strain evidence="7">CBS 122368</strain>
    </source>
</reference>
<dbReference type="RefSeq" id="XP_033687331.1">
    <property type="nucleotide sequence ID" value="XM_033830901.1"/>
</dbReference>
<evidence type="ECO:0000313" key="7">
    <source>
        <dbReference type="EMBL" id="KAF2252327.1"/>
    </source>
</evidence>
<dbReference type="PANTHER" id="PTHR24286:SF228">
    <property type="entry name" value="C-22 STEROL DESATURASE ERG5"/>
    <property type="match status" value="1"/>
</dbReference>
<dbReference type="PRINTS" id="PR00359">
    <property type="entry name" value="BP450"/>
</dbReference>
<dbReference type="PROSITE" id="PS00086">
    <property type="entry name" value="CYTOCHROME_P450"/>
    <property type="match status" value="1"/>
</dbReference>
<dbReference type="InterPro" id="IPR001128">
    <property type="entry name" value="Cyt_P450"/>
</dbReference>
<dbReference type="AlphaFoldDB" id="A0A6A6IPZ1"/>
<dbReference type="GO" id="GO:0004497">
    <property type="term" value="F:monooxygenase activity"/>
    <property type="evidence" value="ECO:0007669"/>
    <property type="project" value="UniProtKB-KW"/>
</dbReference>
<evidence type="ECO:0000313" key="8">
    <source>
        <dbReference type="Proteomes" id="UP000800094"/>
    </source>
</evidence>
<dbReference type="SUPFAM" id="SSF48264">
    <property type="entry name" value="Cytochrome P450"/>
    <property type="match status" value="1"/>
</dbReference>
<dbReference type="GO" id="GO:0005506">
    <property type="term" value="F:iron ion binding"/>
    <property type="evidence" value="ECO:0007669"/>
    <property type="project" value="InterPro"/>
</dbReference>
<dbReference type="InterPro" id="IPR017972">
    <property type="entry name" value="Cyt_P450_CS"/>
</dbReference>